<reference evidence="2" key="1">
    <citation type="journal article" date="2014" name="Front. Microbiol.">
        <title>High frequency of phylogenetically diverse reductive dehalogenase-homologous genes in deep subseafloor sedimentary metagenomes.</title>
        <authorList>
            <person name="Kawai M."/>
            <person name="Futagami T."/>
            <person name="Toyoda A."/>
            <person name="Takaki Y."/>
            <person name="Nishi S."/>
            <person name="Hori S."/>
            <person name="Arai W."/>
            <person name="Tsubouchi T."/>
            <person name="Morono Y."/>
            <person name="Uchiyama I."/>
            <person name="Ito T."/>
            <person name="Fujiyama A."/>
            <person name="Inagaki F."/>
            <person name="Takami H."/>
        </authorList>
    </citation>
    <scope>NUCLEOTIDE SEQUENCE</scope>
    <source>
        <strain evidence="2">Expedition CK06-06</strain>
    </source>
</reference>
<comment type="caution">
    <text evidence="2">The sequence shown here is derived from an EMBL/GenBank/DDBJ whole genome shotgun (WGS) entry which is preliminary data.</text>
</comment>
<dbReference type="PANTHER" id="PTHR39081:SF1">
    <property type="entry name" value="MUT7-C RNASE DOMAIN-CONTAINING PROTEIN"/>
    <property type="match status" value="1"/>
</dbReference>
<dbReference type="AlphaFoldDB" id="X0ZI41"/>
<evidence type="ECO:0000259" key="1">
    <source>
        <dbReference type="Pfam" id="PF01927"/>
    </source>
</evidence>
<gene>
    <name evidence="2" type="ORF">S01H4_05101</name>
</gene>
<protein>
    <recommendedName>
        <fullName evidence="1">Mut7-C RNAse domain-containing protein</fullName>
    </recommendedName>
</protein>
<dbReference type="EMBL" id="BART01001444">
    <property type="protein sequence ID" value="GAG69014.1"/>
    <property type="molecule type" value="Genomic_DNA"/>
</dbReference>
<feature type="non-terminal residue" evidence="2">
    <location>
        <position position="1"/>
    </location>
</feature>
<organism evidence="2">
    <name type="scientific">marine sediment metagenome</name>
    <dbReference type="NCBI Taxonomy" id="412755"/>
    <lineage>
        <taxon>unclassified sequences</taxon>
        <taxon>metagenomes</taxon>
        <taxon>ecological metagenomes</taxon>
    </lineage>
</organism>
<sequence length="154" mass="18270">LNMKFIADIMVGRLAKYLRMAGYDVLYINTASDDQIIKKAGETDRIVLTRDSLMLARREFKKGTVKYLFIKDDKLKNQLNQIKSDLKVSLKPNLVRCIECNRKLIKVKKEDVKNKVPPYVYKTQQNFLYCKKCDKYYWRGTHYDNIRNTFLSIK</sequence>
<proteinExistence type="predicted"/>
<dbReference type="Pfam" id="PF01927">
    <property type="entry name" value="Mut7-C"/>
    <property type="match status" value="1"/>
</dbReference>
<evidence type="ECO:0000313" key="2">
    <source>
        <dbReference type="EMBL" id="GAG69014.1"/>
    </source>
</evidence>
<dbReference type="PANTHER" id="PTHR39081">
    <property type="entry name" value="MUT7-C DOMAIN-CONTAINING PROTEIN"/>
    <property type="match status" value="1"/>
</dbReference>
<name>X0ZI41_9ZZZZ</name>
<feature type="domain" description="Mut7-C RNAse" evidence="1">
    <location>
        <begin position="3"/>
        <end position="149"/>
    </location>
</feature>
<accession>X0ZI41</accession>
<dbReference type="InterPro" id="IPR002782">
    <property type="entry name" value="Mut7-C_RNAse_dom"/>
</dbReference>